<gene>
    <name evidence="2" type="ORF">QBC36DRAFT_306637</name>
</gene>
<accession>A0AAN7AA90</accession>
<organism evidence="2 3">
    <name type="scientific">Triangularia setosa</name>
    <dbReference type="NCBI Taxonomy" id="2587417"/>
    <lineage>
        <taxon>Eukaryota</taxon>
        <taxon>Fungi</taxon>
        <taxon>Dikarya</taxon>
        <taxon>Ascomycota</taxon>
        <taxon>Pezizomycotina</taxon>
        <taxon>Sordariomycetes</taxon>
        <taxon>Sordariomycetidae</taxon>
        <taxon>Sordariales</taxon>
        <taxon>Podosporaceae</taxon>
        <taxon>Triangularia</taxon>
    </lineage>
</organism>
<feature type="compositionally biased region" description="Low complexity" evidence="1">
    <location>
        <begin position="355"/>
        <end position="386"/>
    </location>
</feature>
<sequence length="543" mass="58430">MPAQDQPTSLQAQRRQIISGTKWRAQGSTAALLPNVVVASWQFSQDGVPPFIRSMKAQRASSDERANICSHHPDSKDALAPQALGLYNARGGNLAIYLVSVTSSITSNSIEILLLVVQAYVIRSLRLKRRDKSRDPRICGRDSSAKAVVLYHLVAMRVALLSNANVIPDRAYLEAQRTGKDLELCEEDSAFLSSLNNCRACIDAEADDKQPWLDYCAAMPPNSPITSIEILASTGLPPNTSADVVEIPQITDKPVIDNSPATPPQTPVAAPIPSTKAPNQAPIVTLARSSIESATINALLPGEPLSPPATEIAPVRDTDSARATAPLLAANNITERSFSTAIRTPASNSPETVASNSSGTTSSNSLSTPNSNSPENSTSSSPNDPTSIPPTPPVTSSLDTPTLIGIIAGICHSSTQRNKTPTSPDSWPGGKVQLHGKSLTSRPPPPELLDIWLRELVTNTSCALPKGISYMEFEELRALCEPRDLRELCELGEMRELRELSASTGMVELEKTYDLPILMGLVTRRRRGKRGGRYDILDKREDG</sequence>
<dbReference type="EMBL" id="MU866090">
    <property type="protein sequence ID" value="KAK4181116.1"/>
    <property type="molecule type" value="Genomic_DNA"/>
</dbReference>
<comment type="caution">
    <text evidence="2">The sequence shown here is derived from an EMBL/GenBank/DDBJ whole genome shotgun (WGS) entry which is preliminary data.</text>
</comment>
<name>A0AAN7AA90_9PEZI</name>
<evidence type="ECO:0000313" key="2">
    <source>
        <dbReference type="EMBL" id="KAK4181116.1"/>
    </source>
</evidence>
<evidence type="ECO:0000313" key="3">
    <source>
        <dbReference type="Proteomes" id="UP001302321"/>
    </source>
</evidence>
<feature type="region of interest" description="Disordered" evidence="1">
    <location>
        <begin position="341"/>
        <end position="399"/>
    </location>
</feature>
<feature type="region of interest" description="Disordered" evidence="1">
    <location>
        <begin position="253"/>
        <end position="277"/>
    </location>
</feature>
<proteinExistence type="predicted"/>
<feature type="compositionally biased region" description="Polar residues" evidence="1">
    <location>
        <begin position="413"/>
        <end position="425"/>
    </location>
</feature>
<evidence type="ECO:0000256" key="1">
    <source>
        <dbReference type="SAM" id="MobiDB-lite"/>
    </source>
</evidence>
<dbReference type="Proteomes" id="UP001302321">
    <property type="component" value="Unassembled WGS sequence"/>
</dbReference>
<reference evidence="2" key="2">
    <citation type="submission" date="2023-05" db="EMBL/GenBank/DDBJ databases">
        <authorList>
            <consortium name="Lawrence Berkeley National Laboratory"/>
            <person name="Steindorff A."/>
            <person name="Hensen N."/>
            <person name="Bonometti L."/>
            <person name="Westerberg I."/>
            <person name="Brannstrom I.O."/>
            <person name="Guillou S."/>
            <person name="Cros-Aarteil S."/>
            <person name="Calhoun S."/>
            <person name="Haridas S."/>
            <person name="Kuo A."/>
            <person name="Mondo S."/>
            <person name="Pangilinan J."/>
            <person name="Riley R."/>
            <person name="Labutti K."/>
            <person name="Andreopoulos B."/>
            <person name="Lipzen A."/>
            <person name="Chen C."/>
            <person name="Yanf M."/>
            <person name="Daum C."/>
            <person name="Ng V."/>
            <person name="Clum A."/>
            <person name="Ohm R."/>
            <person name="Martin F."/>
            <person name="Silar P."/>
            <person name="Natvig D."/>
            <person name="Lalanne C."/>
            <person name="Gautier V."/>
            <person name="Ament-Velasquez S.L."/>
            <person name="Kruys A."/>
            <person name="Hutchinson M.I."/>
            <person name="Powell A.J."/>
            <person name="Barry K."/>
            <person name="Miller A.N."/>
            <person name="Grigoriev I.V."/>
            <person name="Debuchy R."/>
            <person name="Gladieux P."/>
            <person name="Thoren M.H."/>
            <person name="Johannesson H."/>
        </authorList>
    </citation>
    <scope>NUCLEOTIDE SEQUENCE</scope>
    <source>
        <strain evidence="2">CBS 892.96</strain>
    </source>
</reference>
<dbReference type="AlphaFoldDB" id="A0AAN7AA90"/>
<feature type="region of interest" description="Disordered" evidence="1">
    <location>
        <begin position="413"/>
        <end position="442"/>
    </location>
</feature>
<reference evidence="2" key="1">
    <citation type="journal article" date="2023" name="Mol. Phylogenet. Evol.">
        <title>Genome-scale phylogeny and comparative genomics of the fungal order Sordariales.</title>
        <authorList>
            <person name="Hensen N."/>
            <person name="Bonometti L."/>
            <person name="Westerberg I."/>
            <person name="Brannstrom I.O."/>
            <person name="Guillou S."/>
            <person name="Cros-Aarteil S."/>
            <person name="Calhoun S."/>
            <person name="Haridas S."/>
            <person name="Kuo A."/>
            <person name="Mondo S."/>
            <person name="Pangilinan J."/>
            <person name="Riley R."/>
            <person name="LaButti K."/>
            <person name="Andreopoulos B."/>
            <person name="Lipzen A."/>
            <person name="Chen C."/>
            <person name="Yan M."/>
            <person name="Daum C."/>
            <person name="Ng V."/>
            <person name="Clum A."/>
            <person name="Steindorff A."/>
            <person name="Ohm R.A."/>
            <person name="Martin F."/>
            <person name="Silar P."/>
            <person name="Natvig D.O."/>
            <person name="Lalanne C."/>
            <person name="Gautier V."/>
            <person name="Ament-Velasquez S.L."/>
            <person name="Kruys A."/>
            <person name="Hutchinson M.I."/>
            <person name="Powell A.J."/>
            <person name="Barry K."/>
            <person name="Miller A.N."/>
            <person name="Grigoriev I.V."/>
            <person name="Debuchy R."/>
            <person name="Gladieux P."/>
            <person name="Hiltunen Thoren M."/>
            <person name="Johannesson H."/>
        </authorList>
    </citation>
    <scope>NUCLEOTIDE SEQUENCE</scope>
    <source>
        <strain evidence="2">CBS 892.96</strain>
    </source>
</reference>
<feature type="compositionally biased region" description="Polar residues" evidence="1">
    <location>
        <begin position="341"/>
        <end position="354"/>
    </location>
</feature>
<protein>
    <submittedName>
        <fullName evidence="2">Uncharacterized protein</fullName>
    </submittedName>
</protein>
<keyword evidence="3" id="KW-1185">Reference proteome</keyword>